<evidence type="ECO:0000313" key="2">
    <source>
        <dbReference type="EMBL" id="KAK7690238.1"/>
    </source>
</evidence>
<organism evidence="2 3">
    <name type="scientific">Cerrena zonata</name>
    <dbReference type="NCBI Taxonomy" id="2478898"/>
    <lineage>
        <taxon>Eukaryota</taxon>
        <taxon>Fungi</taxon>
        <taxon>Dikarya</taxon>
        <taxon>Basidiomycota</taxon>
        <taxon>Agaricomycotina</taxon>
        <taxon>Agaricomycetes</taxon>
        <taxon>Polyporales</taxon>
        <taxon>Cerrenaceae</taxon>
        <taxon>Cerrena</taxon>
    </lineage>
</organism>
<feature type="region of interest" description="Disordered" evidence="1">
    <location>
        <begin position="89"/>
        <end position="127"/>
    </location>
</feature>
<keyword evidence="3" id="KW-1185">Reference proteome</keyword>
<reference evidence="2 3" key="1">
    <citation type="submission" date="2022-09" db="EMBL/GenBank/DDBJ databases">
        <authorList>
            <person name="Palmer J.M."/>
        </authorList>
    </citation>
    <scope>NUCLEOTIDE SEQUENCE [LARGE SCALE GENOMIC DNA]</scope>
    <source>
        <strain evidence="2 3">DSM 7382</strain>
    </source>
</reference>
<evidence type="ECO:0000313" key="3">
    <source>
        <dbReference type="Proteomes" id="UP001385951"/>
    </source>
</evidence>
<protein>
    <submittedName>
        <fullName evidence="2">Uncharacterized protein</fullName>
    </submittedName>
</protein>
<feature type="compositionally biased region" description="Basic and acidic residues" evidence="1">
    <location>
        <begin position="89"/>
        <end position="112"/>
    </location>
</feature>
<sequence length="127" mass="13684">MSPISQETAARSDVPRKSSIMDAQSYKAQEQPALPSETVQPHAVDSADQQGATQPGSGSTVPVHVLPAHQPSFKEKVVGYAKEIRGTALRKPETKEQGERILQGEEPFEPKKVGPGARKATAELEKE</sequence>
<dbReference type="EMBL" id="JASBNA010000007">
    <property type="protein sequence ID" value="KAK7690238.1"/>
    <property type="molecule type" value="Genomic_DNA"/>
</dbReference>
<dbReference type="Proteomes" id="UP001385951">
    <property type="component" value="Unassembled WGS sequence"/>
</dbReference>
<evidence type="ECO:0000256" key="1">
    <source>
        <dbReference type="SAM" id="MobiDB-lite"/>
    </source>
</evidence>
<gene>
    <name evidence="2" type="ORF">QCA50_006892</name>
</gene>
<proteinExistence type="predicted"/>
<feature type="region of interest" description="Disordered" evidence="1">
    <location>
        <begin position="1"/>
        <end position="64"/>
    </location>
</feature>
<comment type="caution">
    <text evidence="2">The sequence shown here is derived from an EMBL/GenBank/DDBJ whole genome shotgun (WGS) entry which is preliminary data.</text>
</comment>
<accession>A0AAW0G9X8</accession>
<name>A0AAW0G9X8_9APHY</name>
<feature type="compositionally biased region" description="Polar residues" evidence="1">
    <location>
        <begin position="47"/>
        <end position="60"/>
    </location>
</feature>
<dbReference type="AlphaFoldDB" id="A0AAW0G9X8"/>